<keyword evidence="3" id="KW-1185">Reference proteome</keyword>
<dbReference type="PANTHER" id="PTHR12475">
    <property type="match status" value="1"/>
</dbReference>
<name>A0A485KBM1_9STRA</name>
<dbReference type="Pfam" id="PF13279">
    <property type="entry name" value="4HBT_2"/>
    <property type="match status" value="1"/>
</dbReference>
<dbReference type="InterPro" id="IPR051490">
    <property type="entry name" value="THEM6_lcsJ_thioesterase"/>
</dbReference>
<dbReference type="PANTHER" id="PTHR12475:SF4">
    <property type="entry name" value="PROTEIN THEM6"/>
    <property type="match status" value="1"/>
</dbReference>
<dbReference type="CDD" id="cd00586">
    <property type="entry name" value="4HBT"/>
    <property type="match status" value="1"/>
</dbReference>
<dbReference type="AlphaFoldDB" id="A0A485KBM1"/>
<dbReference type="EMBL" id="CAADRA010000845">
    <property type="protein sequence ID" value="VFT81096.1"/>
    <property type="molecule type" value="Genomic_DNA"/>
</dbReference>
<sequence>MKLSPTGIALLLLTPSLGVFVASHVIFQQSVPVAALLAVLASFVWSDVWYFIDLFLHTVVSALFPLSPSRLQSVMDTHESHAMVSLTDIDRNGHYNNARYLRACGTGRRDFWKANGIWPLIRGAGGNLIVGAQSVRYRRELTLGQWYKLETRIRTWDKQAFYIEHRFVTESAGSSAPPFVHAIVLVKNNVMGPMRPQEFMEAREPGIVAPDMPRDIACWIEANVVSSAMLRPGKHE</sequence>
<reference evidence="1" key="2">
    <citation type="submission" date="2019-06" db="EMBL/GenBank/DDBJ databases">
        <title>Genomics analysis of Aphanomyces spp. identifies a new class of oomycete effector associated with host adaptation.</title>
        <authorList>
            <person name="Gaulin E."/>
        </authorList>
    </citation>
    <scope>NUCLEOTIDE SEQUENCE</scope>
    <source>
        <strain evidence="1">CBS 578.67</strain>
    </source>
</reference>
<dbReference type="EMBL" id="VJMH01000845">
    <property type="protein sequence ID" value="KAF0714244.1"/>
    <property type="molecule type" value="Genomic_DNA"/>
</dbReference>
<reference evidence="2 3" key="1">
    <citation type="submission" date="2019-03" db="EMBL/GenBank/DDBJ databases">
        <authorList>
            <person name="Gaulin E."/>
            <person name="Dumas B."/>
        </authorList>
    </citation>
    <scope>NUCLEOTIDE SEQUENCE [LARGE SCALE GENOMIC DNA]</scope>
    <source>
        <strain evidence="2">CBS 568.67</strain>
    </source>
</reference>
<dbReference type="SUPFAM" id="SSF54637">
    <property type="entry name" value="Thioesterase/thiol ester dehydrase-isomerase"/>
    <property type="match status" value="1"/>
</dbReference>
<evidence type="ECO:0000313" key="1">
    <source>
        <dbReference type="EMBL" id="KAF0714244.1"/>
    </source>
</evidence>
<accession>A0A485KBM1</accession>
<dbReference type="Gene3D" id="3.10.129.10">
    <property type="entry name" value="Hotdog Thioesterase"/>
    <property type="match status" value="1"/>
</dbReference>
<dbReference type="Proteomes" id="UP000332933">
    <property type="component" value="Unassembled WGS sequence"/>
</dbReference>
<dbReference type="InterPro" id="IPR029069">
    <property type="entry name" value="HotDog_dom_sf"/>
</dbReference>
<protein>
    <submittedName>
        <fullName evidence="2">Aste57867_3959 protein</fullName>
    </submittedName>
</protein>
<dbReference type="OrthoDB" id="265761at2759"/>
<proteinExistence type="predicted"/>
<evidence type="ECO:0000313" key="3">
    <source>
        <dbReference type="Proteomes" id="UP000332933"/>
    </source>
</evidence>
<gene>
    <name evidence="2" type="primary">Aste57867_3959</name>
    <name evidence="1" type="ORF">As57867_003948</name>
    <name evidence="2" type="ORF">ASTE57867_3959</name>
</gene>
<organism evidence="2 3">
    <name type="scientific">Aphanomyces stellatus</name>
    <dbReference type="NCBI Taxonomy" id="120398"/>
    <lineage>
        <taxon>Eukaryota</taxon>
        <taxon>Sar</taxon>
        <taxon>Stramenopiles</taxon>
        <taxon>Oomycota</taxon>
        <taxon>Saprolegniomycetes</taxon>
        <taxon>Saprolegniales</taxon>
        <taxon>Verrucalvaceae</taxon>
        <taxon>Aphanomyces</taxon>
    </lineage>
</organism>
<evidence type="ECO:0000313" key="2">
    <source>
        <dbReference type="EMBL" id="VFT81096.1"/>
    </source>
</evidence>